<dbReference type="Gene3D" id="3.40.50.300">
    <property type="entry name" value="P-loop containing nucleotide triphosphate hydrolases"/>
    <property type="match status" value="1"/>
</dbReference>
<evidence type="ECO:0000259" key="7">
    <source>
        <dbReference type="Pfam" id="PF00931"/>
    </source>
</evidence>
<evidence type="ECO:0000259" key="10">
    <source>
        <dbReference type="Pfam" id="PF25019"/>
    </source>
</evidence>
<sequence length="982" mass="110540">MAEAVVSAAIQVLLEQLFKKDLESLKNSFDIVKAFLCDAEKKQVTNDAVKIWLRNLEDLAFEADNVFDDISYQLLSKKVGPTRNNKTSCSSNDHTIAQRLQLGPRIRDLNEKLGSINQRATELGLQTIIANAQPPVSESPETNSFSADPVYGRKYDVSTIVEKLITSEQTLSVLPINGMGGLGKTTLARKVFGDEQIISHFGDNRVWVHVPRNFDVSNILKNILTSLKNEKVELETSQALLQKIQEHLKTKRYLLVLDDVWDEDRDKWDSFVNSLSGISSATGNCMIVTTRLQEVASIVKTCEIHKLKGLSYDDCWSIIKAKAFINSGDIPMGFETVGRNIAKRCQGLPLAAKVVGGLLCDKSKDEWREIENNWLSDFGDDQNTISKILKLSFDHLSSPSLKKCFAYCSIFHKGYWIEKEQLIELWMAEGFLQSETTGSKFFNLLLQNSLLQVVERDDYGNVTHCNMHDLVHDLAFSVLCEYDNVTDGVCQRRYIGYEAIGDGLLSIPEGQERYVRTLFFSGEVCDIRFSDFKSLHTLTLVSEEDMDDLPTSITELKHLRYLDISETRIKYLPESIGELYHLQTLRAKKGSTFIMERNYLEKLPDSLNCLISLRHLHIPDSTALPPEMGKLTSLQTLPYFHVGREKGCGISELGSLKNLKGKLEIRNLEQVRNKNEAMRADLFRKQGIYELKLMWDKSREGGEANDESVLEGLQPHPNLKGLMICGFKGKSLPLLEGHANLMKISLEDCSECEELPTLGHLPHLTKLEIRDCPKMTHLVPFLGPSLLGELKIINCRSLRELPEDLHSLNSLEVLDIMDCPDLKSIPYPISSGGGGQRQQGFTSLRELEIRNCEGLTNLPIEMVESCAPSLEVLTLYKLSSITNMGMVIGCLHRMTRLRVLTILDVPKFKLSSKDIIGSLSTNNSLQVLHMGRSSSWNNNVSFNKAVDAVLLQIISLRQLTLTGRSIGTVYQISFNISLLWRD</sequence>
<comment type="similarity">
    <text evidence="1">Belongs to the disease resistance NB-LRR family.</text>
</comment>
<dbReference type="InterPro" id="IPR032675">
    <property type="entry name" value="LRR_dom_sf"/>
</dbReference>
<dbReference type="InterPro" id="IPR036388">
    <property type="entry name" value="WH-like_DNA-bd_sf"/>
</dbReference>
<feature type="domain" description="NB-ARC" evidence="7">
    <location>
        <begin position="154"/>
        <end position="326"/>
    </location>
</feature>
<dbReference type="GO" id="GO:0051707">
    <property type="term" value="P:response to other organism"/>
    <property type="evidence" value="ECO:0007669"/>
    <property type="project" value="UniProtKB-ARBA"/>
</dbReference>
<evidence type="ECO:0000256" key="4">
    <source>
        <dbReference type="ARBA" id="ARBA00022741"/>
    </source>
</evidence>
<dbReference type="InterPro" id="IPR042197">
    <property type="entry name" value="Apaf_helical"/>
</dbReference>
<evidence type="ECO:0000256" key="3">
    <source>
        <dbReference type="ARBA" id="ARBA00022737"/>
    </source>
</evidence>
<keyword evidence="4" id="KW-0547">Nucleotide-binding</keyword>
<gene>
    <name evidence="11" type="ORF">PHJA_000905200</name>
</gene>
<dbReference type="FunFam" id="1.10.10.10:FF:000322">
    <property type="entry name" value="Probable disease resistance protein At1g63360"/>
    <property type="match status" value="1"/>
</dbReference>
<organism evidence="11 12">
    <name type="scientific">Phtheirospermum japonicum</name>
    <dbReference type="NCBI Taxonomy" id="374723"/>
    <lineage>
        <taxon>Eukaryota</taxon>
        <taxon>Viridiplantae</taxon>
        <taxon>Streptophyta</taxon>
        <taxon>Embryophyta</taxon>
        <taxon>Tracheophyta</taxon>
        <taxon>Spermatophyta</taxon>
        <taxon>Magnoliopsida</taxon>
        <taxon>eudicotyledons</taxon>
        <taxon>Gunneridae</taxon>
        <taxon>Pentapetalae</taxon>
        <taxon>asterids</taxon>
        <taxon>lamiids</taxon>
        <taxon>Lamiales</taxon>
        <taxon>Orobanchaceae</taxon>
        <taxon>Orobanchaceae incertae sedis</taxon>
        <taxon>Phtheirospermum</taxon>
    </lineage>
</organism>
<dbReference type="SUPFAM" id="SSF52058">
    <property type="entry name" value="L domain-like"/>
    <property type="match status" value="1"/>
</dbReference>
<keyword evidence="2" id="KW-0433">Leucine-rich repeat</keyword>
<comment type="caution">
    <text evidence="11">The sequence shown here is derived from an EMBL/GenBank/DDBJ whole genome shotgun (WGS) entry which is preliminary data.</text>
</comment>
<dbReference type="InterPro" id="IPR058922">
    <property type="entry name" value="WHD_DRP"/>
</dbReference>
<evidence type="ECO:0000259" key="8">
    <source>
        <dbReference type="Pfam" id="PF18052"/>
    </source>
</evidence>
<feature type="domain" description="Disease resistance protein winged helix" evidence="9">
    <location>
        <begin position="410"/>
        <end position="475"/>
    </location>
</feature>
<protein>
    <submittedName>
        <fullName evidence="11">Putative disease resistance protein rga3</fullName>
    </submittedName>
</protein>
<keyword evidence="5" id="KW-0611">Plant defense</keyword>
<dbReference type="GO" id="GO:0005524">
    <property type="term" value="F:ATP binding"/>
    <property type="evidence" value="ECO:0007669"/>
    <property type="project" value="UniProtKB-KW"/>
</dbReference>
<name>A0A830BVM5_9LAMI</name>
<evidence type="ECO:0000256" key="2">
    <source>
        <dbReference type="ARBA" id="ARBA00022614"/>
    </source>
</evidence>
<dbReference type="InterPro" id="IPR002182">
    <property type="entry name" value="NB-ARC"/>
</dbReference>
<dbReference type="EMBL" id="BMAC01000150">
    <property type="protein sequence ID" value="GFP87615.1"/>
    <property type="molecule type" value="Genomic_DNA"/>
</dbReference>
<dbReference type="PANTHER" id="PTHR36766:SF70">
    <property type="entry name" value="DISEASE RESISTANCE PROTEIN RGA4"/>
    <property type="match status" value="1"/>
</dbReference>
<keyword evidence="12" id="KW-1185">Reference proteome</keyword>
<dbReference type="Pfam" id="PF18052">
    <property type="entry name" value="Rx_N"/>
    <property type="match status" value="1"/>
</dbReference>
<dbReference type="GO" id="GO:0006952">
    <property type="term" value="P:defense response"/>
    <property type="evidence" value="ECO:0007669"/>
    <property type="project" value="UniProtKB-KW"/>
</dbReference>
<dbReference type="InterPro" id="IPR056789">
    <property type="entry name" value="LRR_R13L1-DRL21"/>
</dbReference>
<evidence type="ECO:0000313" key="12">
    <source>
        <dbReference type="Proteomes" id="UP000653305"/>
    </source>
</evidence>
<dbReference type="InterPro" id="IPR041118">
    <property type="entry name" value="Rx_N"/>
</dbReference>
<dbReference type="Gene3D" id="1.20.5.4130">
    <property type="match status" value="1"/>
</dbReference>
<dbReference type="Pfam" id="PF23559">
    <property type="entry name" value="WHD_DRP"/>
    <property type="match status" value="1"/>
</dbReference>
<dbReference type="Proteomes" id="UP000653305">
    <property type="component" value="Unassembled WGS sequence"/>
</dbReference>
<feature type="domain" description="R13L1/DRL21-like LRR repeat region" evidence="10">
    <location>
        <begin position="650"/>
        <end position="772"/>
    </location>
</feature>
<evidence type="ECO:0000256" key="5">
    <source>
        <dbReference type="ARBA" id="ARBA00022821"/>
    </source>
</evidence>
<dbReference type="SUPFAM" id="SSF52047">
    <property type="entry name" value="RNI-like"/>
    <property type="match status" value="1"/>
</dbReference>
<keyword evidence="3" id="KW-0677">Repeat</keyword>
<evidence type="ECO:0000259" key="9">
    <source>
        <dbReference type="Pfam" id="PF23559"/>
    </source>
</evidence>
<keyword evidence="6" id="KW-0067">ATP-binding</keyword>
<dbReference type="AlphaFoldDB" id="A0A830BVM5"/>
<reference evidence="11" key="1">
    <citation type="submission" date="2020-07" db="EMBL/GenBank/DDBJ databases">
        <title>Ethylene signaling mediates host invasion by parasitic plants.</title>
        <authorList>
            <person name="Yoshida S."/>
        </authorList>
    </citation>
    <scope>NUCLEOTIDE SEQUENCE</scope>
    <source>
        <strain evidence="11">Okayama</strain>
    </source>
</reference>
<evidence type="ECO:0000256" key="6">
    <source>
        <dbReference type="ARBA" id="ARBA00022840"/>
    </source>
</evidence>
<dbReference type="Gene3D" id="3.80.10.10">
    <property type="entry name" value="Ribonuclease Inhibitor"/>
    <property type="match status" value="2"/>
</dbReference>
<dbReference type="Pfam" id="PF25019">
    <property type="entry name" value="LRR_R13L1-DRL21"/>
    <property type="match status" value="1"/>
</dbReference>
<proteinExistence type="inferred from homology"/>
<dbReference type="Gene3D" id="1.10.8.430">
    <property type="entry name" value="Helical domain of apoptotic protease-activating factors"/>
    <property type="match status" value="1"/>
</dbReference>
<dbReference type="SUPFAM" id="SSF52540">
    <property type="entry name" value="P-loop containing nucleoside triphosphate hydrolases"/>
    <property type="match status" value="1"/>
</dbReference>
<evidence type="ECO:0000313" key="11">
    <source>
        <dbReference type="EMBL" id="GFP87615.1"/>
    </source>
</evidence>
<dbReference type="Pfam" id="PF00931">
    <property type="entry name" value="NB-ARC"/>
    <property type="match status" value="1"/>
</dbReference>
<feature type="domain" description="Disease resistance N-terminal" evidence="8">
    <location>
        <begin position="13"/>
        <end position="85"/>
    </location>
</feature>
<dbReference type="GO" id="GO:0043531">
    <property type="term" value="F:ADP binding"/>
    <property type="evidence" value="ECO:0007669"/>
    <property type="project" value="InterPro"/>
</dbReference>
<dbReference type="OrthoDB" id="912758at2759"/>
<accession>A0A830BVM5</accession>
<dbReference type="Gene3D" id="1.10.10.10">
    <property type="entry name" value="Winged helix-like DNA-binding domain superfamily/Winged helix DNA-binding domain"/>
    <property type="match status" value="1"/>
</dbReference>
<dbReference type="PANTHER" id="PTHR36766">
    <property type="entry name" value="PLANT BROAD-SPECTRUM MILDEW RESISTANCE PROTEIN RPW8"/>
    <property type="match status" value="1"/>
</dbReference>
<dbReference type="InterPro" id="IPR027417">
    <property type="entry name" value="P-loop_NTPase"/>
</dbReference>
<evidence type="ECO:0000256" key="1">
    <source>
        <dbReference type="ARBA" id="ARBA00008894"/>
    </source>
</evidence>
<dbReference type="PRINTS" id="PR00364">
    <property type="entry name" value="DISEASERSIST"/>
</dbReference>